<sequence>MPKCQGVFRRKASTQFHYRRRIPLDLVDHYDGRKELSYSLGTADYKTACAKARLEAVRLDQEFEERRAKAQATARPKVKAQPRSSITELEMDRLVLLLEHSMLRADDEMRQNGLDDFMFDRMDQEHEERLALFRRALARGDISVAAEVVEDWLWGHGFDLDRNSEAFKTLGYRFLKTIVSATDRQAKRHLGDVVDTPPLPAPFGALSERPTIPPLAQWTTSPIQATISLGKAVDLYTQEKRESGEWQNGTEYKEGAKVRLFAEIMGLDRDLASLTIEDMRDLKAALLRFPANRSKLAPYRDMTMEEVLKAEVPEAQRLQPTTLKNYFNKIGAFLKWAKKHRYHNDPTIASDILTIKTTKQDHEHRSPLTPEDIRLYFSPETFVCLMSRGGGYVLRSRQGTTEPTIRTPSPAHPRQTRRPARGENRDRTKYDAALKFLRQKLGGGPASDPAQVSSLFTAPELC</sequence>
<name>A0A238ZBL6_9BACT</name>
<feature type="domain" description="DUF6538" evidence="2">
    <location>
        <begin position="8"/>
        <end position="67"/>
    </location>
</feature>
<dbReference type="Pfam" id="PF20172">
    <property type="entry name" value="DUF6538"/>
    <property type="match status" value="1"/>
</dbReference>
<evidence type="ECO:0000313" key="3">
    <source>
        <dbReference type="EMBL" id="SNR80321.1"/>
    </source>
</evidence>
<accession>A0A238ZBL6</accession>
<evidence type="ECO:0000313" key="4">
    <source>
        <dbReference type="Proteomes" id="UP000198324"/>
    </source>
</evidence>
<dbReference type="RefSeq" id="WP_143337317.1">
    <property type="nucleotide sequence ID" value="NZ_FZOC01000002.1"/>
</dbReference>
<dbReference type="InterPro" id="IPR046668">
    <property type="entry name" value="DUF6538"/>
</dbReference>
<dbReference type="AlphaFoldDB" id="A0A238ZBL6"/>
<evidence type="ECO:0000259" key="2">
    <source>
        <dbReference type="Pfam" id="PF20172"/>
    </source>
</evidence>
<protein>
    <recommendedName>
        <fullName evidence="2">DUF6538 domain-containing protein</fullName>
    </recommendedName>
</protein>
<dbReference type="OrthoDB" id="9784724at2"/>
<dbReference type="SUPFAM" id="SSF56349">
    <property type="entry name" value="DNA breaking-rejoining enzymes"/>
    <property type="match status" value="1"/>
</dbReference>
<organism evidence="3 4">
    <name type="scientific">Humidesulfovibrio mexicanus</name>
    <dbReference type="NCBI Taxonomy" id="147047"/>
    <lineage>
        <taxon>Bacteria</taxon>
        <taxon>Pseudomonadati</taxon>
        <taxon>Thermodesulfobacteriota</taxon>
        <taxon>Desulfovibrionia</taxon>
        <taxon>Desulfovibrionales</taxon>
        <taxon>Desulfovibrionaceae</taxon>
        <taxon>Humidesulfovibrio</taxon>
    </lineage>
</organism>
<proteinExistence type="predicted"/>
<feature type="compositionally biased region" description="Polar residues" evidence="1">
    <location>
        <begin position="397"/>
        <end position="407"/>
    </location>
</feature>
<keyword evidence="4" id="KW-1185">Reference proteome</keyword>
<evidence type="ECO:0000256" key="1">
    <source>
        <dbReference type="SAM" id="MobiDB-lite"/>
    </source>
</evidence>
<reference evidence="3 4" key="1">
    <citation type="submission" date="2017-06" db="EMBL/GenBank/DDBJ databases">
        <authorList>
            <person name="Kim H.J."/>
            <person name="Triplett B.A."/>
        </authorList>
    </citation>
    <scope>NUCLEOTIDE SEQUENCE [LARGE SCALE GENOMIC DNA]</scope>
    <source>
        <strain evidence="3 4">DSM 13116</strain>
    </source>
</reference>
<gene>
    <name evidence="3" type="ORF">SAMN04488503_1379</name>
</gene>
<dbReference type="InterPro" id="IPR011010">
    <property type="entry name" value="DNA_brk_join_enz"/>
</dbReference>
<dbReference type="Proteomes" id="UP000198324">
    <property type="component" value="Unassembled WGS sequence"/>
</dbReference>
<feature type="region of interest" description="Disordered" evidence="1">
    <location>
        <begin position="395"/>
        <end position="428"/>
    </location>
</feature>
<dbReference type="EMBL" id="FZOC01000002">
    <property type="protein sequence ID" value="SNR80321.1"/>
    <property type="molecule type" value="Genomic_DNA"/>
</dbReference>
<feature type="region of interest" description="Disordered" evidence="1">
    <location>
        <begin position="440"/>
        <end position="462"/>
    </location>
</feature>
<dbReference type="GO" id="GO:0003677">
    <property type="term" value="F:DNA binding"/>
    <property type="evidence" value="ECO:0007669"/>
    <property type="project" value="InterPro"/>
</dbReference>